<dbReference type="Gene3D" id="1.10.540.10">
    <property type="entry name" value="Acyl-CoA dehydrogenase/oxidase, N-terminal domain"/>
    <property type="match status" value="1"/>
</dbReference>
<evidence type="ECO:0000313" key="4">
    <source>
        <dbReference type="Proteomes" id="UP000231990"/>
    </source>
</evidence>
<dbReference type="Gene3D" id="2.40.110.10">
    <property type="entry name" value="Butyryl-CoA Dehydrogenase, subunit A, domain 2"/>
    <property type="match status" value="1"/>
</dbReference>
<evidence type="ECO:0000313" key="3">
    <source>
        <dbReference type="Proteomes" id="UP000231962"/>
    </source>
</evidence>
<gene>
    <name evidence="1" type="ORF">CH360_10700</name>
    <name evidence="2" type="ORF">CH373_15360</name>
</gene>
<dbReference type="InterPro" id="IPR009100">
    <property type="entry name" value="AcylCoA_DH/oxidase_NM_dom_sf"/>
</dbReference>
<dbReference type="Proteomes" id="UP000231962">
    <property type="component" value="Unassembled WGS sequence"/>
</dbReference>
<dbReference type="EMBL" id="NPDZ01000011">
    <property type="protein sequence ID" value="PJZ72323.1"/>
    <property type="molecule type" value="Genomic_DNA"/>
</dbReference>
<dbReference type="GO" id="GO:0050660">
    <property type="term" value="F:flavin adenine dinucleotide binding"/>
    <property type="evidence" value="ECO:0007669"/>
    <property type="project" value="InterPro"/>
</dbReference>
<keyword evidence="3" id="KW-1185">Reference proteome</keyword>
<dbReference type="EMBL" id="NPDY01000009">
    <property type="protein sequence ID" value="PJZ69556.1"/>
    <property type="molecule type" value="Genomic_DNA"/>
</dbReference>
<reference evidence="3 4" key="1">
    <citation type="submission" date="2017-07" db="EMBL/GenBank/DDBJ databases">
        <title>Leptospira spp. isolated from tropical soils.</title>
        <authorList>
            <person name="Thibeaux R."/>
            <person name="Iraola G."/>
            <person name="Ferres I."/>
            <person name="Bierque E."/>
            <person name="Girault D."/>
            <person name="Soupe-Gilbert M.-E."/>
            <person name="Picardeau M."/>
            <person name="Goarant C."/>
        </authorList>
    </citation>
    <scope>NUCLEOTIDE SEQUENCE [LARGE SCALE GENOMIC DNA]</scope>
    <source>
        <strain evidence="2 4">FH1-B-B1</strain>
        <strain evidence="1 3">FH1-B-C1</strain>
    </source>
</reference>
<protein>
    <submittedName>
        <fullName evidence="2">Acyl-CoA dehydrogenase</fullName>
    </submittedName>
</protein>
<dbReference type="GO" id="GO:0016627">
    <property type="term" value="F:oxidoreductase activity, acting on the CH-CH group of donors"/>
    <property type="evidence" value="ECO:0007669"/>
    <property type="project" value="InterPro"/>
</dbReference>
<evidence type="ECO:0000313" key="2">
    <source>
        <dbReference type="EMBL" id="PJZ72323.1"/>
    </source>
</evidence>
<organism evidence="2 4">
    <name type="scientific">Leptospira perolatii</name>
    <dbReference type="NCBI Taxonomy" id="2023191"/>
    <lineage>
        <taxon>Bacteria</taxon>
        <taxon>Pseudomonadati</taxon>
        <taxon>Spirochaetota</taxon>
        <taxon>Spirochaetia</taxon>
        <taxon>Leptospirales</taxon>
        <taxon>Leptospiraceae</taxon>
        <taxon>Leptospira</taxon>
    </lineage>
</organism>
<name>A0A2M9ZK52_9LEPT</name>
<dbReference type="Proteomes" id="UP000231990">
    <property type="component" value="Unassembled WGS sequence"/>
</dbReference>
<comment type="caution">
    <text evidence="2">The sequence shown here is derived from an EMBL/GenBank/DDBJ whole genome shotgun (WGS) entry which is preliminary data.</text>
</comment>
<dbReference type="InterPro" id="IPR046373">
    <property type="entry name" value="Acyl-CoA_Oxase/DH_mid-dom_sf"/>
</dbReference>
<dbReference type="InterPro" id="IPR037069">
    <property type="entry name" value="AcylCoA_DH/ox_N_sf"/>
</dbReference>
<accession>A0A2M9ZK52</accession>
<proteinExistence type="predicted"/>
<sequence>MDELAQKLSSIPSEEFRSVYKLSLPVLQNAGLLDALSGGSFKEFHTKLSQIPLLPHGIGVGVGLMAQTNIAGKILRLTRDSENSFAKQETREIANKILNRLTDGLEIASFGVSESGWMGRIQNIQSVAKRLPSGEYELSFEKGFLTNGADAENFFIVLKGEADFPYGIFYIPRNIPGLKIEEFHLEFAKEATHCKLSASNLIVPSSYLFLPDYSAIGPDVHLSEMLSAAVLFCGSIRKIVYDLASRSDSREIMQNIERLWDLSGLLLSKCLEISEKKDQSKNYRIEEDHPYGYETTLDLCTEILDSIPDYDRKKEFPDFELFLSIHPTKSPVYFKNRLKQARSWKKGKIA</sequence>
<dbReference type="SUPFAM" id="SSF56645">
    <property type="entry name" value="Acyl-CoA dehydrogenase NM domain-like"/>
    <property type="match status" value="1"/>
</dbReference>
<dbReference type="OrthoDB" id="336673at2"/>
<dbReference type="AlphaFoldDB" id="A0A2M9ZK52"/>
<evidence type="ECO:0000313" key="1">
    <source>
        <dbReference type="EMBL" id="PJZ69556.1"/>
    </source>
</evidence>